<keyword evidence="2" id="KW-1185">Reference proteome</keyword>
<organism evidence="1 2">
    <name type="scientific">Flavobacterium zepuense</name>
    <dbReference type="NCBI Taxonomy" id="2593302"/>
    <lineage>
        <taxon>Bacteria</taxon>
        <taxon>Pseudomonadati</taxon>
        <taxon>Bacteroidota</taxon>
        <taxon>Flavobacteriia</taxon>
        <taxon>Flavobacteriales</taxon>
        <taxon>Flavobacteriaceae</taxon>
        <taxon>Flavobacterium</taxon>
    </lineage>
</organism>
<dbReference type="EMBL" id="VJVZ01000009">
    <property type="protein sequence ID" value="TRW23407.1"/>
    <property type="molecule type" value="Genomic_DNA"/>
</dbReference>
<accession>A0A552UYW8</accession>
<dbReference type="AlphaFoldDB" id="A0A552UYW8"/>
<dbReference type="SUPFAM" id="SSF55961">
    <property type="entry name" value="Bet v1-like"/>
    <property type="match status" value="1"/>
</dbReference>
<name>A0A552UYW8_9FLAO</name>
<gene>
    <name evidence="1" type="ORF">FMM05_14540</name>
</gene>
<reference evidence="1 2" key="1">
    <citation type="submission" date="2019-07" db="EMBL/GenBank/DDBJ databases">
        <title>Flavobacterium sp. nov., isolated from glacier ice.</title>
        <authorList>
            <person name="Liu Q."/>
            <person name="Xin Y.-H."/>
        </authorList>
    </citation>
    <scope>NUCLEOTIDE SEQUENCE [LARGE SCALE GENOMIC DNA]</scope>
    <source>
        <strain evidence="1 2">ZT4R6</strain>
    </source>
</reference>
<dbReference type="OrthoDB" id="2355173at2"/>
<dbReference type="RefSeq" id="WP_143374121.1">
    <property type="nucleotide sequence ID" value="NZ_VJVZ01000009.1"/>
</dbReference>
<dbReference type="Gene3D" id="3.30.530.20">
    <property type="match status" value="1"/>
</dbReference>
<dbReference type="InterPro" id="IPR023393">
    <property type="entry name" value="START-like_dom_sf"/>
</dbReference>
<dbReference type="Proteomes" id="UP000320643">
    <property type="component" value="Unassembled WGS sequence"/>
</dbReference>
<sequence>MSKSLIVKNSIKIEAPISHVWEILTKPQYIRQWGMLPEDFGDYDIVPATIIQYPDRRLTVSEFVINQTLGYRLFEPTWEEEVTTIGYIYSLSEDADGHTWLTTQIGDFAILTEGEKYFNENTIFGQTASQRIKALAEETVKTL</sequence>
<comment type="caution">
    <text evidence="1">The sequence shown here is derived from an EMBL/GenBank/DDBJ whole genome shotgun (WGS) entry which is preliminary data.</text>
</comment>
<protein>
    <submittedName>
        <fullName evidence="1">SRPBCC domain-containing protein</fullName>
    </submittedName>
</protein>
<evidence type="ECO:0000313" key="1">
    <source>
        <dbReference type="EMBL" id="TRW23407.1"/>
    </source>
</evidence>
<evidence type="ECO:0000313" key="2">
    <source>
        <dbReference type="Proteomes" id="UP000320643"/>
    </source>
</evidence>
<proteinExistence type="predicted"/>